<evidence type="ECO:0000256" key="5">
    <source>
        <dbReference type="HAMAP-Rule" id="MF_00623"/>
    </source>
</evidence>
<dbReference type="Pfam" id="PF15985">
    <property type="entry name" value="KH_6"/>
    <property type="match status" value="1"/>
</dbReference>
<keyword evidence="4 5" id="KW-0694">RNA-binding</keyword>
<keyword evidence="8" id="KW-1185">Reference proteome</keyword>
<keyword evidence="3 5" id="KW-0271">Exosome</keyword>
<dbReference type="GO" id="GO:0000467">
    <property type="term" value="P:exonucleolytic trimming to generate mature 3'-end of 5.8S rRNA from tricistronic rRNA transcript (SSU-rRNA, 5.8S rRNA, LSU-rRNA)"/>
    <property type="evidence" value="ECO:0007669"/>
    <property type="project" value="TreeGrafter"/>
</dbReference>
<evidence type="ECO:0000256" key="3">
    <source>
        <dbReference type="ARBA" id="ARBA00022835"/>
    </source>
</evidence>
<dbReference type="InterPro" id="IPR004087">
    <property type="entry name" value="KH_dom"/>
</dbReference>
<dbReference type="HAMAP" id="MF_00623">
    <property type="entry name" value="Exosome_Rrp4"/>
    <property type="match status" value="1"/>
</dbReference>
<comment type="similarity">
    <text evidence="1 5">Belongs to the RRP4 family.</text>
</comment>
<accession>F7XML1</accession>
<dbReference type="GO" id="GO:0071051">
    <property type="term" value="P:poly(A)-dependent snoRNA 3'-end processing"/>
    <property type="evidence" value="ECO:0007669"/>
    <property type="project" value="TreeGrafter"/>
</dbReference>
<dbReference type="GeneID" id="10822803"/>
<name>F7XML1_METZD</name>
<evidence type="ECO:0000313" key="8">
    <source>
        <dbReference type="Proteomes" id="UP000006622"/>
    </source>
</evidence>
<comment type="function">
    <text evidence="5">Non-catalytic component of the exosome, which is a complex involved in RNA degradation. Increases the RNA binding and the efficiency of RNA degradation. Confers strong poly(A) specificity to the exosome.</text>
</comment>
<dbReference type="SUPFAM" id="SSF54791">
    <property type="entry name" value="Eukaryotic type KH-domain (KH-domain type I)"/>
    <property type="match status" value="1"/>
</dbReference>
<dbReference type="Gene3D" id="3.30.1370.10">
    <property type="entry name" value="K Homology domain, type 1"/>
    <property type="match status" value="1"/>
</dbReference>
<dbReference type="NCBIfam" id="NF003181">
    <property type="entry name" value="PRK04163.1-1"/>
    <property type="match status" value="1"/>
</dbReference>
<proteinExistence type="inferred from homology"/>
<organism evidence="7 8">
    <name type="scientific">Methanosalsum zhilinae (strain DSM 4017 / NBRC 107636 / OCM 62 / WeN5)</name>
    <name type="common">Methanohalophilus zhilinae</name>
    <dbReference type="NCBI Taxonomy" id="679901"/>
    <lineage>
        <taxon>Archaea</taxon>
        <taxon>Methanobacteriati</taxon>
        <taxon>Methanobacteriota</taxon>
        <taxon>Stenosarchaea group</taxon>
        <taxon>Methanomicrobia</taxon>
        <taxon>Methanosarcinales</taxon>
        <taxon>Methanosarcinaceae</taxon>
        <taxon>Methanosalsum</taxon>
    </lineage>
</organism>
<dbReference type="Pfam" id="PF22625">
    <property type="entry name" value="ECR1_N_2"/>
    <property type="match status" value="1"/>
</dbReference>
<dbReference type="STRING" id="679901.Mzhil_1170"/>
<dbReference type="InterPro" id="IPR026699">
    <property type="entry name" value="Exosome_RNA_bind1/RRP40/RRP4"/>
</dbReference>
<dbReference type="InterPro" id="IPR003029">
    <property type="entry name" value="S1_domain"/>
</dbReference>
<dbReference type="PANTHER" id="PTHR21321">
    <property type="entry name" value="PNAS-3 RELATED"/>
    <property type="match status" value="1"/>
</dbReference>
<evidence type="ECO:0000313" key="7">
    <source>
        <dbReference type="EMBL" id="AEH61026.1"/>
    </source>
</evidence>
<dbReference type="HOGENOM" id="CLU_071769_0_0_2"/>
<dbReference type="InterPro" id="IPR004088">
    <property type="entry name" value="KH_dom_type_1"/>
</dbReference>
<dbReference type="GO" id="GO:0005737">
    <property type="term" value="C:cytoplasm"/>
    <property type="evidence" value="ECO:0007669"/>
    <property type="project" value="UniProtKB-SubCell"/>
</dbReference>
<dbReference type="SUPFAM" id="SSF110324">
    <property type="entry name" value="Ribosomal L27 protein-like"/>
    <property type="match status" value="1"/>
</dbReference>
<gene>
    <name evidence="5" type="primary">rrp4</name>
    <name evidence="7" type="ordered locus">Mzhil_1170</name>
</gene>
<dbReference type="InterPro" id="IPR054371">
    <property type="entry name" value="RRP4_N"/>
</dbReference>
<keyword evidence="2 5" id="KW-0963">Cytoplasm</keyword>
<dbReference type="InterPro" id="IPR012340">
    <property type="entry name" value="NA-bd_OB-fold"/>
</dbReference>
<dbReference type="GO" id="GO:0071034">
    <property type="term" value="P:CUT catabolic process"/>
    <property type="evidence" value="ECO:0007669"/>
    <property type="project" value="TreeGrafter"/>
</dbReference>
<dbReference type="InterPro" id="IPR036612">
    <property type="entry name" value="KH_dom_type_1_sf"/>
</dbReference>
<dbReference type="CDD" id="cd05789">
    <property type="entry name" value="S1_Rrp4"/>
    <property type="match status" value="1"/>
</dbReference>
<feature type="domain" description="S1 motif" evidence="6">
    <location>
        <begin position="58"/>
        <end position="127"/>
    </location>
</feature>
<dbReference type="GO" id="GO:0034475">
    <property type="term" value="P:U4 snRNA 3'-end processing"/>
    <property type="evidence" value="ECO:0007669"/>
    <property type="project" value="TreeGrafter"/>
</dbReference>
<dbReference type="OrthoDB" id="35160at2157"/>
<dbReference type="GO" id="GO:0008143">
    <property type="term" value="F:poly(A) binding"/>
    <property type="evidence" value="ECO:0007669"/>
    <property type="project" value="InterPro"/>
</dbReference>
<dbReference type="PANTHER" id="PTHR21321:SF4">
    <property type="entry name" value="EXOSOME COMPLEX COMPONENT RRP4"/>
    <property type="match status" value="1"/>
</dbReference>
<dbReference type="SMART" id="SM00316">
    <property type="entry name" value="S1"/>
    <property type="match status" value="1"/>
</dbReference>
<evidence type="ECO:0000256" key="4">
    <source>
        <dbReference type="ARBA" id="ARBA00022884"/>
    </source>
</evidence>
<dbReference type="Gene3D" id="2.40.50.100">
    <property type="match status" value="1"/>
</dbReference>
<reference evidence="7" key="1">
    <citation type="submission" date="2010-07" db="EMBL/GenBank/DDBJ databases">
        <title>The complete genome of Methanosalsum zhilinae DSM 4017.</title>
        <authorList>
            <consortium name="US DOE Joint Genome Institute (JGI-PGF)"/>
            <person name="Lucas S."/>
            <person name="Copeland A."/>
            <person name="Lapidus A."/>
            <person name="Glavina del Rio T."/>
            <person name="Dalin E."/>
            <person name="Tice H."/>
            <person name="Bruce D."/>
            <person name="Goodwin L."/>
            <person name="Pitluck S."/>
            <person name="Kyrpides N."/>
            <person name="Mavromatis K."/>
            <person name="Ovchinnikova G."/>
            <person name="Daligault H."/>
            <person name="Detter J.C."/>
            <person name="Han C."/>
            <person name="Tapia R."/>
            <person name="Larimer F."/>
            <person name="Land M."/>
            <person name="Hauser L."/>
            <person name="Markowitz V."/>
            <person name="Cheng J.-F."/>
            <person name="Hugenholtz P."/>
            <person name="Woyke T."/>
            <person name="Wu D."/>
            <person name="Spring S."/>
            <person name="Schueler E."/>
            <person name="Brambilla E."/>
            <person name="Klenk H.-P."/>
            <person name="Eisen J.A."/>
        </authorList>
    </citation>
    <scope>NUCLEOTIDE SEQUENCE</scope>
    <source>
        <strain evidence="7">DSM 4017</strain>
    </source>
</reference>
<protein>
    <recommendedName>
        <fullName evidence="5">Exosome complex component Rrp4</fullName>
    </recommendedName>
</protein>
<dbReference type="PROSITE" id="PS50126">
    <property type="entry name" value="S1"/>
    <property type="match status" value="1"/>
</dbReference>
<dbReference type="RefSeq" id="WP_013898463.1">
    <property type="nucleotide sequence ID" value="NC_015676.1"/>
</dbReference>
<evidence type="ECO:0000256" key="1">
    <source>
        <dbReference type="ARBA" id="ARBA00009155"/>
    </source>
</evidence>
<dbReference type="KEGG" id="mzh:Mzhil_1170"/>
<dbReference type="SUPFAM" id="SSF50249">
    <property type="entry name" value="Nucleic acid-binding proteins"/>
    <property type="match status" value="1"/>
</dbReference>
<dbReference type="CDD" id="cd22524">
    <property type="entry name" value="KH-I_Rrp4_prokar"/>
    <property type="match status" value="1"/>
</dbReference>
<dbReference type="Gene3D" id="2.40.50.140">
    <property type="entry name" value="Nucleic acid-binding proteins"/>
    <property type="match status" value="1"/>
</dbReference>
<dbReference type="InterPro" id="IPR023474">
    <property type="entry name" value="Rrp4"/>
</dbReference>
<evidence type="ECO:0000256" key="2">
    <source>
        <dbReference type="ARBA" id="ARBA00022490"/>
    </source>
</evidence>
<evidence type="ECO:0000259" key="6">
    <source>
        <dbReference type="PROSITE" id="PS50126"/>
    </source>
</evidence>
<dbReference type="InterPro" id="IPR048565">
    <property type="entry name" value="S1_RRP4"/>
</dbReference>
<comment type="subunit">
    <text evidence="5">Component of the archaeal exosome complex. Forms a trimer of Rrp4 and/or Csl4 subunits. The trimer associates with an hexameric ring-like arrangement composed of 3 Rrp41-Rrp42 heterodimers.</text>
</comment>
<dbReference type="PROSITE" id="PS50084">
    <property type="entry name" value="KH_TYPE_1"/>
    <property type="match status" value="1"/>
</dbReference>
<dbReference type="SMART" id="SM00322">
    <property type="entry name" value="KH"/>
    <property type="match status" value="1"/>
</dbReference>
<dbReference type="Proteomes" id="UP000006622">
    <property type="component" value="Chromosome"/>
</dbReference>
<dbReference type="AlphaFoldDB" id="F7XML1"/>
<dbReference type="GO" id="GO:0000178">
    <property type="term" value="C:exosome (RNase complex)"/>
    <property type="evidence" value="ECO:0007669"/>
    <property type="project" value="UniProtKB-KW"/>
</dbReference>
<comment type="subcellular location">
    <subcellularLocation>
        <location evidence="5">Cytoplasm</location>
    </subcellularLocation>
</comment>
<dbReference type="EMBL" id="CP002101">
    <property type="protein sequence ID" value="AEH61026.1"/>
    <property type="molecule type" value="Genomic_DNA"/>
</dbReference>
<sequence length="257" mass="29000">MDRKIVIPGELLSENEQNAGLGTYVKEGKVYSSLYGVLNIKNKVDVIPFSGKYIPRAKDYVIGTVVDITSSNWFFDVRAPYTGMLHVSEYPKRVESSQMSDLLDVGDSAILRVKDVDQSMKVELTLRERGLKRIKIGRVIEIPPSKVPRIIGHGGSMVSMLKKETKCEIFVGQNGRIWINGPEENMDQLTDAIRLIVKESHIHGLTDRIYEFLTDKKSNVDVDSYVSPGDDIKFQEDDEIPDDIHRKIDALLDSSED</sequence>